<gene>
    <name evidence="2" type="ORF">EFK50_07405</name>
</gene>
<dbReference type="AlphaFoldDB" id="A0A3N0CMR0"/>
<sequence length="141" mass="15543">MSEQTTLSPALAASQASWKAVQARDKAGWLSLMADDIVIEDPIGVAITNEDGKGVRGKAAVEEFFDKNIATNNLRVECQETFPSSSELEVAHILVLHSAFDNGLKSHVRGVFCYKLNEDHLITNLRGYWNMDAMVFAEGEE</sequence>
<dbReference type="GO" id="GO:0016853">
    <property type="term" value="F:isomerase activity"/>
    <property type="evidence" value="ECO:0007669"/>
    <property type="project" value="UniProtKB-KW"/>
</dbReference>
<dbReference type="Pfam" id="PF12680">
    <property type="entry name" value="SnoaL_2"/>
    <property type="match status" value="1"/>
</dbReference>
<evidence type="ECO:0000259" key="1">
    <source>
        <dbReference type="Pfam" id="PF12680"/>
    </source>
</evidence>
<dbReference type="OrthoDB" id="5735022at2"/>
<dbReference type="Proteomes" id="UP000267128">
    <property type="component" value="Unassembled WGS sequence"/>
</dbReference>
<dbReference type="Gene3D" id="3.10.450.50">
    <property type="match status" value="1"/>
</dbReference>
<proteinExistence type="predicted"/>
<keyword evidence="2" id="KW-0413">Isomerase</keyword>
<dbReference type="SUPFAM" id="SSF54427">
    <property type="entry name" value="NTF2-like"/>
    <property type="match status" value="1"/>
</dbReference>
<organism evidence="2 3">
    <name type="scientific">Nocardioides marmoriginsengisoli</name>
    <dbReference type="NCBI Taxonomy" id="661483"/>
    <lineage>
        <taxon>Bacteria</taxon>
        <taxon>Bacillati</taxon>
        <taxon>Actinomycetota</taxon>
        <taxon>Actinomycetes</taxon>
        <taxon>Propionibacteriales</taxon>
        <taxon>Nocardioidaceae</taxon>
        <taxon>Nocardioides</taxon>
    </lineage>
</organism>
<name>A0A3N0CMR0_9ACTN</name>
<evidence type="ECO:0000313" key="3">
    <source>
        <dbReference type="Proteomes" id="UP000267128"/>
    </source>
</evidence>
<dbReference type="InterPro" id="IPR032710">
    <property type="entry name" value="NTF2-like_dom_sf"/>
</dbReference>
<dbReference type="EMBL" id="RJSE01000005">
    <property type="protein sequence ID" value="RNL64346.1"/>
    <property type="molecule type" value="Genomic_DNA"/>
</dbReference>
<dbReference type="InterPro" id="IPR037401">
    <property type="entry name" value="SnoaL-like"/>
</dbReference>
<evidence type="ECO:0000313" key="2">
    <source>
        <dbReference type="EMBL" id="RNL64346.1"/>
    </source>
</evidence>
<protein>
    <submittedName>
        <fullName evidence="2">Steroid delta-isomerase</fullName>
    </submittedName>
</protein>
<feature type="domain" description="SnoaL-like" evidence="1">
    <location>
        <begin position="18"/>
        <end position="123"/>
    </location>
</feature>
<dbReference type="RefSeq" id="WP_123226922.1">
    <property type="nucleotide sequence ID" value="NZ_RJSE01000005.1"/>
</dbReference>
<keyword evidence="3" id="KW-1185">Reference proteome</keyword>
<accession>A0A3N0CMR0</accession>
<comment type="caution">
    <text evidence="2">The sequence shown here is derived from an EMBL/GenBank/DDBJ whole genome shotgun (WGS) entry which is preliminary data.</text>
</comment>
<reference evidence="2 3" key="1">
    <citation type="submission" date="2018-11" db="EMBL/GenBank/DDBJ databases">
        <authorList>
            <person name="Li F."/>
        </authorList>
    </citation>
    <scope>NUCLEOTIDE SEQUENCE [LARGE SCALE GENOMIC DNA]</scope>
    <source>
        <strain evidence="2 3">Gsoil 097</strain>
    </source>
</reference>